<accession>A0A6J5LQB0</accession>
<evidence type="ECO:0000313" key="2">
    <source>
        <dbReference type="EMBL" id="CAB4136705.1"/>
    </source>
</evidence>
<organism evidence="2">
    <name type="scientific">uncultured Caudovirales phage</name>
    <dbReference type="NCBI Taxonomy" id="2100421"/>
    <lineage>
        <taxon>Viruses</taxon>
        <taxon>Duplodnaviria</taxon>
        <taxon>Heunggongvirae</taxon>
        <taxon>Uroviricota</taxon>
        <taxon>Caudoviricetes</taxon>
        <taxon>Peduoviridae</taxon>
        <taxon>Maltschvirus</taxon>
        <taxon>Maltschvirus maltsch</taxon>
    </lineage>
</organism>
<reference evidence="2" key="1">
    <citation type="submission" date="2020-04" db="EMBL/GenBank/DDBJ databases">
        <authorList>
            <person name="Chiriac C."/>
            <person name="Salcher M."/>
            <person name="Ghai R."/>
            <person name="Kavagutti S V."/>
        </authorList>
    </citation>
    <scope>NUCLEOTIDE SEQUENCE</scope>
</reference>
<evidence type="ECO:0000256" key="1">
    <source>
        <dbReference type="SAM" id="Phobius"/>
    </source>
</evidence>
<dbReference type="EMBL" id="LR796317">
    <property type="protein sequence ID" value="CAB4136705.1"/>
    <property type="molecule type" value="Genomic_DNA"/>
</dbReference>
<protein>
    <submittedName>
        <fullName evidence="2">Uncharacterized protein</fullName>
    </submittedName>
</protein>
<name>A0A6J5LQB0_9CAUD</name>
<sequence length="55" mass="6350">MNEADKAYINRKQKDWEFDEPEPSDYAQFVQQVKGLIVWVIFVVGASMLVAAVFK</sequence>
<keyword evidence="1" id="KW-0812">Transmembrane</keyword>
<keyword evidence="1" id="KW-0472">Membrane</keyword>
<gene>
    <name evidence="2" type="ORF">UFOVP306_62</name>
</gene>
<keyword evidence="1" id="KW-1133">Transmembrane helix</keyword>
<feature type="transmembrane region" description="Helical" evidence="1">
    <location>
        <begin position="36"/>
        <end position="54"/>
    </location>
</feature>
<proteinExistence type="predicted"/>